<dbReference type="SMART" id="SM00487">
    <property type="entry name" value="DEXDc"/>
    <property type="match status" value="1"/>
</dbReference>
<feature type="domain" description="Helicase ATP-binding" evidence="1">
    <location>
        <begin position="131"/>
        <end position="344"/>
    </location>
</feature>
<sequence>MTTDKTIIKPYFSRKNKVYGYNTDQLIDRDPGFVKVGETTHEDVNQRIHQQTGTLGVKYNLLWDKIAQRTDGTWFSDKDLHRYFREQGIEQAQFGSATEWFDFKGHPEHSEEMVDNYIVIPKNDIPHSEHSEYHLRPEQEDAINQTMAYFYQSKNQNDQREFLWNAKPRFGKTLTTYDFMRKIESYRTLIVTNRPAIANSWLDDFNRFIRWRKEEGFYFVSDTDSLKGKARTREEFVKEVLIDDEEAKLVAFVSLQDLKGSVHFGGGFEKLGWIANENWDLLVIDEAHEGVDTLKTDKAFDNLNRKFTLHLSGTPFKALSDGKFKQNQIYNWTYVDEQAAKHEWDANTPETNPYANLPELSMFTYQMSELIQERVEKGIQVSEDTNIDFAFDLNEFFKTNENGKFEYEEDIKRFLDNLCEGEMPFSQNKYRNELNHTFWLLSRVDSVKALEKLLKKHPIFKDYEIIIAAGDGKPLENNQEDEVNDSILNQEAIDTRRVAKSYNRVKTAIKKHNKTITLSVGQLTTGVTIPEWTAVFMLNNIVSPALYFQAAFRAQNPHSYTDSKGNLILKERAYVFDFSPDRTLQLYDDYANNLYENSKRLSDDERKENVKELINFFPVIGEDESGKMIEFSAEDIMILPNRIRSREVVRNGFMSNLLFKNIGNIFNAPQEIRDALNQLPEEKGWKSIETTEEITKQNPMVDDYGEIDVPDNIITDKTNNIFQVQESPFGKKLYKNSTIEELLKKSPKQYYNDFNTHTNKATATELYSSNMNTTKTQAKDDINQQERNAQEKITFRKDELSSKYNQIQNDFNRQNNEIEKRQKIELDNTLTQKDKELIDEKYNKEKLNTARQNEELLNQVKTEFTQSLETDLRNSQEEIIKERIEKQETTKKNTEEMEVRDRLRGFTRTIPSALMAYGNKNTTVDNFEVNISDETFLELTSITKHQFQLLRDGWVKTKEDGEPQTDQLGNIQRYDGFFNKAVFNASIQEFFNKKEELSNYYERNDTETIFDYIPLQKTNQQFTPVSMVIKMVDALEEENPGIFSDSSKTFLDPYAKSGLFLSEIARRLFDGLKEEFPNEQERLKHIYEHQLYAIAPTNITYNILLNHIFDGLEGISNRNIIEYDLTEVSKAGKMEETINRLFKKGDF</sequence>
<gene>
    <name evidence="2" type="ORF">OW157_00815</name>
</gene>
<name>A0A9X3FNJ8_9LACT</name>
<dbReference type="InterPro" id="IPR027417">
    <property type="entry name" value="P-loop_NTPase"/>
</dbReference>
<dbReference type="RefSeq" id="WP_268751434.1">
    <property type="nucleotide sequence ID" value="NZ_JAPRFQ010000001.1"/>
</dbReference>
<evidence type="ECO:0000259" key="1">
    <source>
        <dbReference type="SMART" id="SM00487"/>
    </source>
</evidence>
<keyword evidence="3" id="KW-1185">Reference proteome</keyword>
<accession>A0A9X3FNJ8</accession>
<comment type="caution">
    <text evidence="2">The sequence shown here is derived from an EMBL/GenBank/DDBJ whole genome shotgun (WGS) entry which is preliminary data.</text>
</comment>
<dbReference type="InterPro" id="IPR029063">
    <property type="entry name" value="SAM-dependent_MTases_sf"/>
</dbReference>
<dbReference type="InterPro" id="IPR014001">
    <property type="entry name" value="Helicase_ATP-bd"/>
</dbReference>
<dbReference type="GO" id="GO:0016787">
    <property type="term" value="F:hydrolase activity"/>
    <property type="evidence" value="ECO:0007669"/>
    <property type="project" value="InterPro"/>
</dbReference>
<organism evidence="2 3">
    <name type="scientific">Aerococcus kribbianus</name>
    <dbReference type="NCBI Taxonomy" id="2999064"/>
    <lineage>
        <taxon>Bacteria</taxon>
        <taxon>Bacillati</taxon>
        <taxon>Bacillota</taxon>
        <taxon>Bacilli</taxon>
        <taxon>Lactobacillales</taxon>
        <taxon>Aerococcaceae</taxon>
        <taxon>Aerococcus</taxon>
    </lineage>
</organism>
<dbReference type="AlphaFoldDB" id="A0A9X3FNJ8"/>
<dbReference type="Gene3D" id="3.40.50.300">
    <property type="entry name" value="P-loop containing nucleotide triphosphate hydrolases"/>
    <property type="match status" value="1"/>
</dbReference>
<dbReference type="EMBL" id="JAPRFR010000001">
    <property type="protein sequence ID" value="MCZ0725106.1"/>
    <property type="molecule type" value="Genomic_DNA"/>
</dbReference>
<reference evidence="2" key="1">
    <citation type="submission" date="2022-12" db="EMBL/GenBank/DDBJ databases">
        <title>Description and comparative metabolic analysis of Aerococcus sp. nov., isolated from the feces of a pig.</title>
        <authorList>
            <person name="Chang Y.-H."/>
        </authorList>
    </citation>
    <scope>NUCLEOTIDE SEQUENCE</scope>
    <source>
        <strain evidence="2">YH-aer222</strain>
    </source>
</reference>
<protein>
    <submittedName>
        <fullName evidence="2">DEAD/DEAH box helicase family protein</fullName>
    </submittedName>
</protein>
<dbReference type="SUPFAM" id="SSF53335">
    <property type="entry name" value="S-adenosyl-L-methionine-dependent methyltransferases"/>
    <property type="match status" value="1"/>
</dbReference>
<dbReference type="InterPro" id="IPR006935">
    <property type="entry name" value="Helicase/UvrB_N"/>
</dbReference>
<evidence type="ECO:0000313" key="3">
    <source>
        <dbReference type="Proteomes" id="UP001146670"/>
    </source>
</evidence>
<dbReference type="Proteomes" id="UP001146670">
    <property type="component" value="Unassembled WGS sequence"/>
</dbReference>
<dbReference type="GO" id="GO:0004386">
    <property type="term" value="F:helicase activity"/>
    <property type="evidence" value="ECO:0007669"/>
    <property type="project" value="UniProtKB-KW"/>
</dbReference>
<dbReference type="Pfam" id="PF04851">
    <property type="entry name" value="ResIII"/>
    <property type="match status" value="1"/>
</dbReference>
<proteinExistence type="predicted"/>
<dbReference type="SUPFAM" id="SSF52540">
    <property type="entry name" value="P-loop containing nucleoside triphosphate hydrolases"/>
    <property type="match status" value="2"/>
</dbReference>
<evidence type="ECO:0000313" key="2">
    <source>
        <dbReference type="EMBL" id="MCZ0725106.1"/>
    </source>
</evidence>
<keyword evidence="2" id="KW-0347">Helicase</keyword>
<keyword evidence="2" id="KW-0067">ATP-binding</keyword>
<keyword evidence="2" id="KW-0378">Hydrolase</keyword>
<keyword evidence="2" id="KW-0547">Nucleotide-binding</keyword>
<dbReference type="GO" id="GO:0005524">
    <property type="term" value="F:ATP binding"/>
    <property type="evidence" value="ECO:0007669"/>
    <property type="project" value="InterPro"/>
</dbReference>
<dbReference type="GO" id="GO:0003677">
    <property type="term" value="F:DNA binding"/>
    <property type="evidence" value="ECO:0007669"/>
    <property type="project" value="InterPro"/>
</dbReference>